<dbReference type="Proteomes" id="UP000070544">
    <property type="component" value="Unassembled WGS sequence"/>
</dbReference>
<gene>
    <name evidence="3" type="ORF">M427DRAFT_134531</name>
</gene>
<reference evidence="3 4" key="1">
    <citation type="journal article" date="2015" name="Genome Biol. Evol.">
        <title>Phylogenomic analyses indicate that early fungi evolved digesting cell walls of algal ancestors of land plants.</title>
        <authorList>
            <person name="Chang Y."/>
            <person name="Wang S."/>
            <person name="Sekimoto S."/>
            <person name="Aerts A.L."/>
            <person name="Choi C."/>
            <person name="Clum A."/>
            <person name="LaButti K.M."/>
            <person name="Lindquist E.A."/>
            <person name="Yee Ngan C."/>
            <person name="Ohm R.A."/>
            <person name="Salamov A.A."/>
            <person name="Grigoriev I.V."/>
            <person name="Spatafora J.W."/>
            <person name="Berbee M.L."/>
        </authorList>
    </citation>
    <scope>NUCLEOTIDE SEQUENCE [LARGE SCALE GENOMIC DNA]</scope>
    <source>
        <strain evidence="3 4">JEL478</strain>
    </source>
</reference>
<evidence type="ECO:0000256" key="1">
    <source>
        <dbReference type="ARBA" id="ARBA00009986"/>
    </source>
</evidence>
<dbReference type="SUPFAM" id="SSF53720">
    <property type="entry name" value="ALDH-like"/>
    <property type="match status" value="1"/>
</dbReference>
<dbReference type="STRING" id="1344416.A0A139AHP3"/>
<dbReference type="InterPro" id="IPR016162">
    <property type="entry name" value="Ald_DH_N"/>
</dbReference>
<dbReference type="Pfam" id="PF00171">
    <property type="entry name" value="Aldedh"/>
    <property type="match status" value="1"/>
</dbReference>
<evidence type="ECO:0000313" key="3">
    <source>
        <dbReference type="EMBL" id="KXS16074.1"/>
    </source>
</evidence>
<organism evidence="3 4">
    <name type="scientific">Gonapodya prolifera (strain JEL478)</name>
    <name type="common">Monoblepharis prolifera</name>
    <dbReference type="NCBI Taxonomy" id="1344416"/>
    <lineage>
        <taxon>Eukaryota</taxon>
        <taxon>Fungi</taxon>
        <taxon>Fungi incertae sedis</taxon>
        <taxon>Chytridiomycota</taxon>
        <taxon>Chytridiomycota incertae sedis</taxon>
        <taxon>Monoblepharidomycetes</taxon>
        <taxon>Monoblepharidales</taxon>
        <taxon>Gonapodyaceae</taxon>
        <taxon>Gonapodya</taxon>
    </lineage>
</organism>
<evidence type="ECO:0000313" key="4">
    <source>
        <dbReference type="Proteomes" id="UP000070544"/>
    </source>
</evidence>
<dbReference type="AlphaFoldDB" id="A0A139AHP3"/>
<evidence type="ECO:0000259" key="2">
    <source>
        <dbReference type="Pfam" id="PF00171"/>
    </source>
</evidence>
<comment type="similarity">
    <text evidence="1">Belongs to the aldehyde dehydrogenase family.</text>
</comment>
<proteinExistence type="inferred from homology"/>
<dbReference type="OMA" id="ILMRGTF"/>
<dbReference type="Gene3D" id="3.40.605.10">
    <property type="entry name" value="Aldehyde Dehydrogenase, Chain A, domain 1"/>
    <property type="match status" value="1"/>
</dbReference>
<keyword evidence="4" id="KW-1185">Reference proteome</keyword>
<protein>
    <submittedName>
        <fullName evidence="3">ALDH-like protein</fullName>
    </submittedName>
</protein>
<name>A0A139AHP3_GONPJ</name>
<dbReference type="PANTHER" id="PTHR11699">
    <property type="entry name" value="ALDEHYDE DEHYDROGENASE-RELATED"/>
    <property type="match status" value="1"/>
</dbReference>
<dbReference type="GO" id="GO:0016620">
    <property type="term" value="F:oxidoreductase activity, acting on the aldehyde or oxo group of donors, NAD or NADP as acceptor"/>
    <property type="evidence" value="ECO:0007669"/>
    <property type="project" value="InterPro"/>
</dbReference>
<dbReference type="EMBL" id="KQ965756">
    <property type="protein sequence ID" value="KXS16074.1"/>
    <property type="molecule type" value="Genomic_DNA"/>
</dbReference>
<dbReference type="InterPro" id="IPR016163">
    <property type="entry name" value="Ald_DH_C"/>
</dbReference>
<dbReference type="Gene3D" id="3.40.309.10">
    <property type="entry name" value="Aldehyde Dehydrogenase, Chain A, domain 2"/>
    <property type="match status" value="1"/>
</dbReference>
<accession>A0A139AHP3</accession>
<dbReference type="InterPro" id="IPR015590">
    <property type="entry name" value="Aldehyde_DH_dom"/>
</dbReference>
<dbReference type="InterPro" id="IPR016161">
    <property type="entry name" value="Ald_DH/histidinol_DH"/>
</dbReference>
<dbReference type="GO" id="GO:0007131">
    <property type="term" value="P:reciprocal meiotic recombination"/>
    <property type="evidence" value="ECO:0007669"/>
    <property type="project" value="EnsemblFungi"/>
</dbReference>
<dbReference type="OrthoDB" id="310895at2759"/>
<feature type="domain" description="Aldehyde dehydrogenase" evidence="2">
    <location>
        <begin position="48"/>
        <end position="521"/>
    </location>
</feature>
<sequence length="585" mass="64020">MELLGVAVAVVAIIALSGYFWRSPDIKRIKSVPPPGAFFTLLDPKDPNSIVCYDPATGRLLGRVKALSRLEVYQKINEAREAQRTYAQTSFETRRAILRTLLDWCVNNQEEIARVACRDSGKTTVDAGFGEVITTLEKLRWTISNGESLLKPEYRGVGPMTIHKSPRVEYVPVGVMGAIVSWNYPFHNTFGPVITALMCGNAAVVKCSEWVAWSSQYWERVLRGALEAHGCDPRLVQFINGFQEAGEAVVERCDKVIFIGSPKVGKAVMKHASETLTPVVLELGGKDCAIICDDADYGQVVPMVLRGVFQNCGQNCIGELLTVARGLSNQTNHFHTGLERIIAHEKIYDKLIADLHKTVQSIRVGAPLEEQVDCGAMTMATYTAIQPLIDDAVQKGARLLAGGKPYVHPKYPQGQYYTPTLLVDVTPAMDISQHEVFGPVAVVMKFKTDEEALSIANSSPFGLGSSVFTLDSRRGERLMKGLRTGMSNVNDFAINYLCQSLPFGGVGVSGFDRFAGVEGLRGQCWARAMTTDRIPGVRTGIPPPLQYPLKPTGASFVVALNDMMYRPSLLGKAKGLYDLIVAALR</sequence>